<organism evidence="1 2">
    <name type="scientific">Hibiscus sabdariffa</name>
    <name type="common">roselle</name>
    <dbReference type="NCBI Taxonomy" id="183260"/>
    <lineage>
        <taxon>Eukaryota</taxon>
        <taxon>Viridiplantae</taxon>
        <taxon>Streptophyta</taxon>
        <taxon>Embryophyta</taxon>
        <taxon>Tracheophyta</taxon>
        <taxon>Spermatophyta</taxon>
        <taxon>Magnoliopsida</taxon>
        <taxon>eudicotyledons</taxon>
        <taxon>Gunneridae</taxon>
        <taxon>Pentapetalae</taxon>
        <taxon>rosids</taxon>
        <taxon>malvids</taxon>
        <taxon>Malvales</taxon>
        <taxon>Malvaceae</taxon>
        <taxon>Malvoideae</taxon>
        <taxon>Hibiscus</taxon>
    </lineage>
</organism>
<evidence type="ECO:0000313" key="2">
    <source>
        <dbReference type="Proteomes" id="UP001396334"/>
    </source>
</evidence>
<reference evidence="1 2" key="1">
    <citation type="journal article" date="2024" name="G3 (Bethesda)">
        <title>Genome assembly of Hibiscus sabdariffa L. provides insights into metabolisms of medicinal natural products.</title>
        <authorList>
            <person name="Kim T."/>
        </authorList>
    </citation>
    <scope>NUCLEOTIDE SEQUENCE [LARGE SCALE GENOMIC DNA]</scope>
    <source>
        <strain evidence="1">TK-2024</strain>
        <tissue evidence="1">Old leaves</tissue>
    </source>
</reference>
<name>A0ABR2QQ27_9ROSI</name>
<dbReference type="Proteomes" id="UP001396334">
    <property type="component" value="Unassembled WGS sequence"/>
</dbReference>
<proteinExistence type="predicted"/>
<accession>A0ABR2QQ27</accession>
<keyword evidence="2" id="KW-1185">Reference proteome</keyword>
<gene>
    <name evidence="1" type="ORF">V6N11_060352</name>
</gene>
<comment type="caution">
    <text evidence="1">The sequence shown here is derived from an EMBL/GenBank/DDBJ whole genome shotgun (WGS) entry which is preliminary data.</text>
</comment>
<evidence type="ECO:0000313" key="1">
    <source>
        <dbReference type="EMBL" id="KAK9002772.1"/>
    </source>
</evidence>
<dbReference type="EMBL" id="JBBPBN010000034">
    <property type="protein sequence ID" value="KAK9002772.1"/>
    <property type="molecule type" value="Genomic_DNA"/>
</dbReference>
<sequence>MAIGDTIASDNPSVVNPTVDPAVHVVSKNPNSNGGNSTVDTSNVVPPHVLPASSSQSSLYTKVGAEVGIHLDLSVSCVYTPVYYSAQPLMPFSQSYPQLAPSVSFPQQHVSSPGVFGIQSYSPVLSPTLPSPMGSSVSSSPQAHIAMPETVADNTW</sequence>
<protein>
    <submittedName>
        <fullName evidence="1">Uncharacterized protein</fullName>
    </submittedName>
</protein>